<dbReference type="Proteomes" id="UP000019443">
    <property type="component" value="Unassembled WGS sequence"/>
</dbReference>
<proteinExistence type="predicted"/>
<keyword evidence="1" id="KW-0614">Plasmid</keyword>
<dbReference type="EMBL" id="CBYB010000013">
    <property type="protein sequence ID" value="CDM60181.1"/>
    <property type="molecule type" value="Genomic_DNA"/>
</dbReference>
<protein>
    <submittedName>
        <fullName evidence="1">Uncharacterized protein</fullName>
    </submittedName>
</protein>
<comment type="caution">
    <text evidence="1">The sequence shown here is derived from an EMBL/GenBank/DDBJ whole genome shotgun (WGS) entry which is preliminary data.</text>
</comment>
<gene>
    <name evidence="1" type="ORF">LPU83_pLPU83b_0186</name>
</gene>
<accession>W6S132</accession>
<dbReference type="AlphaFoldDB" id="W6S132"/>
<name>W6S132_9HYPH</name>
<dbReference type="RefSeq" id="WP_024319245.1">
    <property type="nucleotide sequence ID" value="NZ_ATTO01000199.1"/>
</dbReference>
<geneLocation type="plasmid" evidence="1">
    <name>pLPU83b</name>
</geneLocation>
<sequence>MARVSAFAKAFAGRWRIVEMDNCDNDVLDLVEEAHLPFQGAADGEIAFGALKGFLDVRYGARDGSACAEFSWEGQDESDPACGRGWAALGSAGRLVGHFYVHNGDDSGFVCERD</sequence>
<keyword evidence="2" id="KW-1185">Reference proteome</keyword>
<reference evidence="1" key="1">
    <citation type="submission" date="2013-11" db="EMBL/GenBank/DDBJ databases">
        <title>Draft genome sequence of the broad-host-range Rhizobium sp. LPU83 strain, a member of the low-genetic diversity Oregon-like Rhizobium sp. group.</title>
        <authorList>
            <person name="Wibberg D."/>
            <person name="Puehler A."/>
            <person name="Schlueter A."/>
        </authorList>
    </citation>
    <scope>NUCLEOTIDE SEQUENCE [LARGE SCALE GENOMIC DNA]</scope>
    <source>
        <strain evidence="1">LPU83</strain>
        <plasmid evidence="1">pLPU83b</plasmid>
    </source>
</reference>
<organism evidence="1 2">
    <name type="scientific">Rhizobium favelukesii</name>
    <dbReference type="NCBI Taxonomy" id="348824"/>
    <lineage>
        <taxon>Bacteria</taxon>
        <taxon>Pseudomonadati</taxon>
        <taxon>Pseudomonadota</taxon>
        <taxon>Alphaproteobacteria</taxon>
        <taxon>Hyphomicrobiales</taxon>
        <taxon>Rhizobiaceae</taxon>
        <taxon>Rhizobium/Agrobacterium group</taxon>
        <taxon>Rhizobium</taxon>
    </lineage>
</organism>
<evidence type="ECO:0000313" key="1">
    <source>
        <dbReference type="EMBL" id="CDM60181.1"/>
    </source>
</evidence>
<evidence type="ECO:0000313" key="2">
    <source>
        <dbReference type="Proteomes" id="UP000019443"/>
    </source>
</evidence>